<keyword evidence="6" id="KW-1185">Reference proteome</keyword>
<feature type="non-terminal residue" evidence="5">
    <location>
        <position position="1"/>
    </location>
</feature>
<dbReference type="SMART" id="SM00248">
    <property type="entry name" value="ANK"/>
    <property type="match status" value="7"/>
</dbReference>
<dbReference type="InterPro" id="IPR002110">
    <property type="entry name" value="Ankyrin_rpt"/>
</dbReference>
<evidence type="ECO:0000256" key="4">
    <source>
        <dbReference type="SAM" id="MobiDB-lite"/>
    </source>
</evidence>
<dbReference type="PANTHER" id="PTHR24126:SF14">
    <property type="entry name" value="ANK_REP_REGION DOMAIN-CONTAINING PROTEIN"/>
    <property type="match status" value="1"/>
</dbReference>
<evidence type="ECO:0000256" key="1">
    <source>
        <dbReference type="ARBA" id="ARBA00022737"/>
    </source>
</evidence>
<evidence type="ECO:0000313" key="5">
    <source>
        <dbReference type="EMBL" id="CAL1547439.1"/>
    </source>
</evidence>
<feature type="region of interest" description="Disordered" evidence="4">
    <location>
        <begin position="371"/>
        <end position="438"/>
    </location>
</feature>
<accession>A0AAV2IK05</accession>
<name>A0AAV2IK05_LYMST</name>
<organism evidence="5 6">
    <name type="scientific">Lymnaea stagnalis</name>
    <name type="common">Great pond snail</name>
    <name type="synonym">Helix stagnalis</name>
    <dbReference type="NCBI Taxonomy" id="6523"/>
    <lineage>
        <taxon>Eukaryota</taxon>
        <taxon>Metazoa</taxon>
        <taxon>Spiralia</taxon>
        <taxon>Lophotrochozoa</taxon>
        <taxon>Mollusca</taxon>
        <taxon>Gastropoda</taxon>
        <taxon>Heterobranchia</taxon>
        <taxon>Euthyneura</taxon>
        <taxon>Panpulmonata</taxon>
        <taxon>Hygrophila</taxon>
        <taxon>Lymnaeoidea</taxon>
        <taxon>Lymnaeidae</taxon>
        <taxon>Lymnaea</taxon>
    </lineage>
</organism>
<evidence type="ECO:0000313" key="6">
    <source>
        <dbReference type="Proteomes" id="UP001497497"/>
    </source>
</evidence>
<evidence type="ECO:0000256" key="3">
    <source>
        <dbReference type="PROSITE-ProRule" id="PRU00023"/>
    </source>
</evidence>
<comment type="caution">
    <text evidence="5">The sequence shown here is derived from an EMBL/GenBank/DDBJ whole genome shotgun (WGS) entry which is preliminary data.</text>
</comment>
<dbReference type="Gene3D" id="1.25.40.20">
    <property type="entry name" value="Ankyrin repeat-containing domain"/>
    <property type="match status" value="2"/>
</dbReference>
<feature type="region of interest" description="Disordered" evidence="4">
    <location>
        <begin position="338"/>
        <end position="359"/>
    </location>
</feature>
<dbReference type="InterPro" id="IPR036770">
    <property type="entry name" value="Ankyrin_rpt-contain_sf"/>
</dbReference>
<dbReference type="AlphaFoldDB" id="A0AAV2IK05"/>
<feature type="compositionally biased region" description="Basic and acidic residues" evidence="4">
    <location>
        <begin position="425"/>
        <end position="438"/>
    </location>
</feature>
<reference evidence="5 6" key="1">
    <citation type="submission" date="2024-04" db="EMBL/GenBank/DDBJ databases">
        <authorList>
            <consortium name="Genoscope - CEA"/>
            <person name="William W."/>
        </authorList>
    </citation>
    <scope>NUCLEOTIDE SEQUENCE [LARGE SCALE GENOMIC DNA]</scope>
</reference>
<sequence length="438" mass="47476">GNRNRVKKLLKEWGKYGGTLTRALSEAAKHDRKNIVSYLLKRMDVDRINSAGRTALIETVLAGHVGGAALLLECNADPNVCDSVTGNSPLILATECGNCEMVGILITRGANPNYINPNRGMSALMLACQQGHQTVVETLCNLPSCDVELLNAKRQNSLMFACTYGSEGVVALLLDKGCLLDVADDDGATAFLKAAAHGHLGIIRQLVNKGCGTDVVDKAGRNALSLALASQHTEVVEFFRTASGTEHQNLPVHVERIKANNCDSLNGRQTAQNDEDKPVEIDEIADKKGEVDGVIDDMETTDVKLGGRDIRPVVVNVTSSINDPAGAEEEIKEATLGPNDCGNESCEEKEADTTDLVNRSKGRELCKEYPKARTFPRRSKSTLTEQEHSMPPNTLKAGSHLPPVDLIDNQDIKKPVSAKRKNGKRSNDKNDKYDLKKK</sequence>
<gene>
    <name evidence="5" type="ORF">GSLYS_00020756001</name>
</gene>
<dbReference type="EMBL" id="CAXITT010000977">
    <property type="protein sequence ID" value="CAL1547439.1"/>
    <property type="molecule type" value="Genomic_DNA"/>
</dbReference>
<keyword evidence="2 3" id="KW-0040">ANK repeat</keyword>
<feature type="repeat" description="ANK" evidence="3">
    <location>
        <begin position="186"/>
        <end position="218"/>
    </location>
</feature>
<dbReference type="Pfam" id="PF12796">
    <property type="entry name" value="Ank_2"/>
    <property type="match status" value="2"/>
</dbReference>
<dbReference type="Proteomes" id="UP001497497">
    <property type="component" value="Unassembled WGS sequence"/>
</dbReference>
<feature type="repeat" description="ANK" evidence="3">
    <location>
        <begin position="85"/>
        <end position="117"/>
    </location>
</feature>
<proteinExistence type="predicted"/>
<dbReference type="PANTHER" id="PTHR24126">
    <property type="entry name" value="ANKYRIN REPEAT, PH AND SEC7 DOMAIN CONTAINING PROTEIN SECG-RELATED"/>
    <property type="match status" value="1"/>
</dbReference>
<dbReference type="SUPFAM" id="SSF48403">
    <property type="entry name" value="Ankyrin repeat"/>
    <property type="match status" value="1"/>
</dbReference>
<dbReference type="PROSITE" id="PS50297">
    <property type="entry name" value="ANK_REP_REGION"/>
    <property type="match status" value="2"/>
</dbReference>
<protein>
    <submittedName>
        <fullName evidence="5">Uncharacterized protein</fullName>
    </submittedName>
</protein>
<evidence type="ECO:0000256" key="2">
    <source>
        <dbReference type="ARBA" id="ARBA00023043"/>
    </source>
</evidence>
<keyword evidence="1" id="KW-0677">Repeat</keyword>
<dbReference type="PROSITE" id="PS50088">
    <property type="entry name" value="ANK_REPEAT"/>
    <property type="match status" value="2"/>
</dbReference>